<dbReference type="RefSeq" id="WP_186742016.1">
    <property type="nucleotide sequence ID" value="NZ_CP060394.1"/>
</dbReference>
<keyword evidence="5" id="KW-1185">Reference proteome</keyword>
<gene>
    <name evidence="4" type="ORF">H7849_20360</name>
</gene>
<evidence type="ECO:0000313" key="5">
    <source>
        <dbReference type="Proteomes" id="UP000515312"/>
    </source>
</evidence>
<dbReference type="Proteomes" id="UP000515312">
    <property type="component" value="Chromosome"/>
</dbReference>
<dbReference type="InterPro" id="IPR001867">
    <property type="entry name" value="OmpR/PhoB-type_DNA-bd"/>
</dbReference>
<dbReference type="SMART" id="SM00862">
    <property type="entry name" value="Trans_reg_C"/>
    <property type="match status" value="1"/>
</dbReference>
<dbReference type="SMART" id="SM00028">
    <property type="entry name" value="TPR"/>
    <property type="match status" value="3"/>
</dbReference>
<organism evidence="4 5">
    <name type="scientific">Alloacidobacterium dinghuense</name>
    <dbReference type="NCBI Taxonomy" id="2763107"/>
    <lineage>
        <taxon>Bacteria</taxon>
        <taxon>Pseudomonadati</taxon>
        <taxon>Acidobacteriota</taxon>
        <taxon>Terriglobia</taxon>
        <taxon>Terriglobales</taxon>
        <taxon>Acidobacteriaceae</taxon>
        <taxon>Alloacidobacterium</taxon>
    </lineage>
</organism>
<dbReference type="InterPro" id="IPR011990">
    <property type="entry name" value="TPR-like_helical_dom_sf"/>
</dbReference>
<dbReference type="InterPro" id="IPR036388">
    <property type="entry name" value="WH-like_DNA-bd_sf"/>
</dbReference>
<dbReference type="CDD" id="cd00383">
    <property type="entry name" value="trans_reg_C"/>
    <property type="match status" value="1"/>
</dbReference>
<dbReference type="KEGG" id="adin:H7849_20360"/>
<dbReference type="GO" id="GO:0000160">
    <property type="term" value="P:phosphorelay signal transduction system"/>
    <property type="evidence" value="ECO:0007669"/>
    <property type="project" value="InterPro"/>
</dbReference>
<dbReference type="SUPFAM" id="SSF48452">
    <property type="entry name" value="TPR-like"/>
    <property type="match status" value="2"/>
</dbReference>
<feature type="DNA-binding region" description="OmpR/PhoB-type" evidence="2">
    <location>
        <begin position="9"/>
        <end position="107"/>
    </location>
</feature>
<evidence type="ECO:0000256" key="2">
    <source>
        <dbReference type="PROSITE-ProRule" id="PRU01091"/>
    </source>
</evidence>
<name>A0A7G8BFT6_9BACT</name>
<dbReference type="Gene3D" id="3.40.50.10610">
    <property type="entry name" value="ABC-type transport auxiliary lipoprotein component"/>
    <property type="match status" value="1"/>
</dbReference>
<dbReference type="GO" id="GO:0006355">
    <property type="term" value="P:regulation of DNA-templated transcription"/>
    <property type="evidence" value="ECO:0007669"/>
    <property type="project" value="InterPro"/>
</dbReference>
<proteinExistence type="predicted"/>
<dbReference type="InterPro" id="IPR016032">
    <property type="entry name" value="Sig_transdc_resp-reg_C-effctor"/>
</dbReference>
<evidence type="ECO:0000259" key="3">
    <source>
        <dbReference type="PROSITE" id="PS51755"/>
    </source>
</evidence>
<dbReference type="Gene3D" id="1.25.40.10">
    <property type="entry name" value="Tetratricopeptide repeat domain"/>
    <property type="match status" value="3"/>
</dbReference>
<accession>A0A7G8BFT6</accession>
<dbReference type="EMBL" id="CP060394">
    <property type="protein sequence ID" value="QNI31406.1"/>
    <property type="molecule type" value="Genomic_DNA"/>
</dbReference>
<dbReference type="Gene3D" id="1.10.10.10">
    <property type="entry name" value="Winged helix-like DNA-binding domain superfamily/Winged helix DNA-binding domain"/>
    <property type="match status" value="1"/>
</dbReference>
<dbReference type="PROSITE" id="PS51755">
    <property type="entry name" value="OMPR_PHOB"/>
    <property type="match status" value="1"/>
</dbReference>
<evidence type="ECO:0000256" key="1">
    <source>
        <dbReference type="ARBA" id="ARBA00023125"/>
    </source>
</evidence>
<keyword evidence="1 2" id="KW-0238">DNA-binding</keyword>
<sequence length="808" mass="88868">MTPPIASKSLVFRFADVTVREREFAIVKSGQVQQVEPKAFRLLLIMIRNPNKLIAKEELLNSVWGETAVTENSLARNIALLRRLLGDDPREPLFIETVSGIGYRFICPVEVTEDPIETLQGTRGAETVPPNGSDADTVSAALLAQDSVEAAKGRTDAIATPSRSRGKWAVVAAAGFICVCLVFWQYTSRQSHSLTDKDSIVLAEFVNTTSDAIFDGTLRQGLAVQLGQSPFLNLVSDQRIQHTLSLMGQPPDAHLASNTARQLCQRIAAAAVVEGSIASLGSEYVIGLRALSCQTGEVLAEQQVQAARKEDVLKALSRASGQLRKKLGESLSTVERFDTPLEEATTSSLDALLAYTMGRRELNLHDNCQAAVPLFQRAIDLDPKFAMAHLSLGLSQINLGQTGLAAKSIRRAFELREHVSEWEKFAIESRYYFAVIGDLPKARQVYRLWAQIYPHERIPVGVLGQEVDPELGRYDDALADAREALARSQQNPEDYEGLVVAYMNLDQLENARATADEANGKRLEAMDLPQHLYHLAFLRKDSGKMAQEAAWAVGKPGVEDVLLSYEADTSAFSGQIEKAREFSQRAIASARQAGQKETAAGYQSESAIREGLYGNFAEARSQAEAALALSSARDVEARAAFALALARRPAERLAEDLARRFPEDTMVQFVFLPVIRAQLALNHRDAAHAIKELDASAPFELGNPSPYQTIPFALYPCYLRGIAFLASNQGKEAAVEFQKILDHPGIVISEPIGALAHKNLARAYTLMGQIDKAQASYREFMNLWHEADNRNPIFHEAKLEYRQLGAVK</sequence>
<dbReference type="GO" id="GO:0003677">
    <property type="term" value="F:DNA binding"/>
    <property type="evidence" value="ECO:0007669"/>
    <property type="project" value="UniProtKB-UniRule"/>
</dbReference>
<feature type="domain" description="OmpR/PhoB-type" evidence="3">
    <location>
        <begin position="9"/>
        <end position="107"/>
    </location>
</feature>
<dbReference type="SUPFAM" id="SSF46894">
    <property type="entry name" value="C-terminal effector domain of the bipartite response regulators"/>
    <property type="match status" value="1"/>
</dbReference>
<reference evidence="4 5" key="1">
    <citation type="submission" date="2020-08" db="EMBL/GenBank/DDBJ databases">
        <title>Edaphobacter telluris sp. nov. and Acidobacterium dinghuensis sp. nov., two acidobacteria isolated from forest soil.</title>
        <authorList>
            <person name="Fu J."/>
            <person name="Qiu L."/>
        </authorList>
    </citation>
    <scope>NUCLEOTIDE SEQUENCE [LARGE SCALE GENOMIC DNA]</scope>
    <source>
        <strain evidence="4">4Y35</strain>
    </source>
</reference>
<dbReference type="Pfam" id="PF00486">
    <property type="entry name" value="Trans_reg_C"/>
    <property type="match status" value="1"/>
</dbReference>
<dbReference type="InterPro" id="IPR019734">
    <property type="entry name" value="TPR_rpt"/>
</dbReference>
<protein>
    <submittedName>
        <fullName evidence="4">Winged helix-turn-helix domain-containing protein</fullName>
    </submittedName>
</protein>
<evidence type="ECO:0000313" key="4">
    <source>
        <dbReference type="EMBL" id="QNI31406.1"/>
    </source>
</evidence>
<dbReference type="AlphaFoldDB" id="A0A7G8BFT6"/>